<feature type="compositionally biased region" description="Basic and acidic residues" evidence="5">
    <location>
        <begin position="919"/>
        <end position="930"/>
    </location>
</feature>
<evidence type="ECO:0000313" key="7">
    <source>
        <dbReference type="EMBL" id="KAK7883886.1"/>
    </source>
</evidence>
<dbReference type="InterPro" id="IPR008983">
    <property type="entry name" value="Tumour_necrosis_fac-like_dom"/>
</dbReference>
<evidence type="ECO:0000256" key="5">
    <source>
        <dbReference type="SAM" id="MobiDB-lite"/>
    </source>
</evidence>
<dbReference type="AlphaFoldDB" id="A0AAW0MV22"/>
<dbReference type="InterPro" id="IPR050822">
    <property type="entry name" value="Cerebellin_Synaptic_Org"/>
</dbReference>
<feature type="coiled-coil region" evidence="4">
    <location>
        <begin position="392"/>
        <end position="457"/>
    </location>
</feature>
<keyword evidence="2" id="KW-0964">Secreted</keyword>
<keyword evidence="8" id="KW-1185">Reference proteome</keyword>
<feature type="domain" description="C1q" evidence="6">
    <location>
        <begin position="496"/>
        <end position="554"/>
    </location>
</feature>
<dbReference type="PROSITE" id="PS50871">
    <property type="entry name" value="C1Q"/>
    <property type="match status" value="2"/>
</dbReference>
<dbReference type="PANTHER" id="PTHR22923">
    <property type="entry name" value="CEREBELLIN-RELATED"/>
    <property type="match status" value="1"/>
</dbReference>
<feature type="compositionally biased region" description="Low complexity" evidence="5">
    <location>
        <begin position="698"/>
        <end position="708"/>
    </location>
</feature>
<sequence>MSRSSLSPVHQTSTLLLRDMSAALAEHRVRIQQLQERLTAQVKELEKQTSEVEPIKEKLRGQAAELNSLKIQTNVTENHVASLRRDRTVGQVAFSASLVVSGEQYLGPFNTHTTLVFKHVVTNIGNAYSPNTGAELQDNEISEQRQAGPESVNVPEQPQPCPSDLHAVLRDMSAALAEHRVRIQQLQDVNQGLTAQVKELEKQTSEVEPIKEKLRGQAAELNSLKIQTNVTESHVASLRRDRTVGQVAFSASLVASGEQYLGPFNTQTLLVFKHVVTNIGNAYSPNTGFFTAPVRGAYHFEIYISGPNGSSHHLGAALVKNGEHVFIAYEHQTSGAGTSGNGVTLLLETGDVVFVRAELQDNEISEQRQAGPESVNVPEQPQPCPSDLHAVLRDMSAALAEHRVRIQQLQDVNQEQAAKLSEQTAKLTELEFKTRDVDSLKQQQQGLTAQVKELEKQTSEVEPIKEKLRGQAAELNSLKIQTNVTENHVASLRRDRTVGQVAFSTSLVVSETVTLGPFNTHTPLVFKHVFTNIGNAYSPNTGFFTAPVRGAYHFEIYIFGPGDSSRPSAAGLGNAQRTHTTTAYVNVTLTKVLLASKPSPGAGYGLHMPTVYGHTPELADYGLERAPIMSLPSMKPGMKQGISHQEILRKMLVPGWDDDRPSQQAQAEAETMAKERERLQQFGERARQMRQLANKSEGSGSSSLPPLSTAERKRTSQPSSFDRSNSDKSKEPPAKQHRIASLRPPARLPPLQKKSTNKRQLPFPQESLFYCKSGLTSLERWEEEYNSYCKLIQIPFFANFKLLKSFYNWRHKVTDKKMHLAREHLRNNLFFADPSLGPALLDIRKLCNQILSTGLFRLDRKQTYSLKEFQDFQSEQLQEVRNDLDSFYGLVKELAISGCRNAFLKLKSNDEDGDDEDYGTYRRHDEYETQ</sequence>
<dbReference type="Proteomes" id="UP001460270">
    <property type="component" value="Unassembled WGS sequence"/>
</dbReference>
<dbReference type="Gene3D" id="2.60.120.40">
    <property type="match status" value="3"/>
</dbReference>
<keyword evidence="4" id="KW-0175">Coiled coil</keyword>
<dbReference type="PRINTS" id="PR00007">
    <property type="entry name" value="COMPLEMNTC1Q"/>
</dbReference>
<evidence type="ECO:0000256" key="1">
    <source>
        <dbReference type="ARBA" id="ARBA00004613"/>
    </source>
</evidence>
<evidence type="ECO:0000256" key="2">
    <source>
        <dbReference type="ARBA" id="ARBA00022525"/>
    </source>
</evidence>
<gene>
    <name evidence="7" type="ORF">WMY93_027009</name>
</gene>
<evidence type="ECO:0000256" key="3">
    <source>
        <dbReference type="ARBA" id="ARBA00022729"/>
    </source>
</evidence>
<proteinExistence type="predicted"/>
<dbReference type="Pfam" id="PF00386">
    <property type="entry name" value="C1q"/>
    <property type="match status" value="2"/>
</dbReference>
<evidence type="ECO:0000313" key="8">
    <source>
        <dbReference type="Proteomes" id="UP001460270"/>
    </source>
</evidence>
<dbReference type="SMART" id="SM00110">
    <property type="entry name" value="C1Q"/>
    <property type="match status" value="1"/>
</dbReference>
<feature type="coiled-coil region" evidence="4">
    <location>
        <begin position="17"/>
        <end position="51"/>
    </location>
</feature>
<dbReference type="InterPro" id="IPR001073">
    <property type="entry name" value="C1q_dom"/>
</dbReference>
<dbReference type="GO" id="GO:0005576">
    <property type="term" value="C:extracellular region"/>
    <property type="evidence" value="ECO:0007669"/>
    <property type="project" value="UniProtKB-SubCell"/>
</dbReference>
<protein>
    <recommendedName>
        <fullName evidence="6">C1q domain-containing protein</fullName>
    </recommendedName>
</protein>
<feature type="region of interest" description="Disordered" evidence="5">
    <location>
        <begin position="690"/>
        <end position="759"/>
    </location>
</feature>
<feature type="compositionally biased region" description="Basic and acidic residues" evidence="5">
    <location>
        <begin position="724"/>
        <end position="734"/>
    </location>
</feature>
<dbReference type="PANTHER" id="PTHR22923:SF102">
    <property type="entry name" value="CEREBELLIN 13-RELATED"/>
    <property type="match status" value="1"/>
</dbReference>
<feature type="compositionally biased region" description="Low complexity" evidence="5">
    <location>
        <begin position="742"/>
        <end position="751"/>
    </location>
</feature>
<reference evidence="8" key="1">
    <citation type="submission" date="2024-04" db="EMBL/GenBank/DDBJ databases">
        <title>Salinicola lusitanus LLJ914,a marine bacterium isolated from the Okinawa Trough.</title>
        <authorList>
            <person name="Li J."/>
        </authorList>
    </citation>
    <scope>NUCLEOTIDE SEQUENCE [LARGE SCALE GENOMIC DNA]</scope>
</reference>
<feature type="region of interest" description="Disordered" evidence="5">
    <location>
        <begin position="139"/>
        <end position="158"/>
    </location>
</feature>
<name>A0AAW0MV22_9GOBI</name>
<feature type="region of interest" description="Disordered" evidence="5">
    <location>
        <begin position="655"/>
        <end position="675"/>
    </location>
</feature>
<keyword evidence="3" id="KW-0732">Signal</keyword>
<comment type="caution">
    <text evidence="7">The sequence shown here is derived from an EMBL/GenBank/DDBJ whole genome shotgun (WGS) entry which is preliminary data.</text>
</comment>
<feature type="coiled-coil region" evidence="4">
    <location>
        <begin position="169"/>
        <end position="203"/>
    </location>
</feature>
<feature type="region of interest" description="Disordered" evidence="5">
    <location>
        <begin position="910"/>
        <end position="930"/>
    </location>
</feature>
<accession>A0AAW0MV22</accession>
<organism evidence="7 8">
    <name type="scientific">Mugilogobius chulae</name>
    <name type="common">yellowstripe goby</name>
    <dbReference type="NCBI Taxonomy" id="88201"/>
    <lineage>
        <taxon>Eukaryota</taxon>
        <taxon>Metazoa</taxon>
        <taxon>Chordata</taxon>
        <taxon>Craniata</taxon>
        <taxon>Vertebrata</taxon>
        <taxon>Euteleostomi</taxon>
        <taxon>Actinopterygii</taxon>
        <taxon>Neopterygii</taxon>
        <taxon>Teleostei</taxon>
        <taxon>Neoteleostei</taxon>
        <taxon>Acanthomorphata</taxon>
        <taxon>Gobiaria</taxon>
        <taxon>Gobiiformes</taxon>
        <taxon>Gobioidei</taxon>
        <taxon>Gobiidae</taxon>
        <taxon>Gobionellinae</taxon>
        <taxon>Mugilogobius</taxon>
    </lineage>
</organism>
<dbReference type="EMBL" id="JBBPFD010000020">
    <property type="protein sequence ID" value="KAK7883886.1"/>
    <property type="molecule type" value="Genomic_DNA"/>
</dbReference>
<feature type="domain" description="C1q" evidence="6">
    <location>
        <begin position="242"/>
        <end position="385"/>
    </location>
</feature>
<evidence type="ECO:0000256" key="4">
    <source>
        <dbReference type="SAM" id="Coils"/>
    </source>
</evidence>
<evidence type="ECO:0000259" key="6">
    <source>
        <dbReference type="PROSITE" id="PS50871"/>
    </source>
</evidence>
<comment type="subcellular location">
    <subcellularLocation>
        <location evidence="1">Secreted</location>
    </subcellularLocation>
</comment>
<dbReference type="SUPFAM" id="SSF49842">
    <property type="entry name" value="TNF-like"/>
    <property type="match status" value="3"/>
</dbReference>